<keyword evidence="4 7" id="KW-1133">Transmembrane helix</keyword>
<evidence type="ECO:0000256" key="5">
    <source>
        <dbReference type="ARBA" id="ARBA00023136"/>
    </source>
</evidence>
<dbReference type="GO" id="GO:0012506">
    <property type="term" value="C:vesicle membrane"/>
    <property type="evidence" value="ECO:0007669"/>
    <property type="project" value="TreeGrafter"/>
</dbReference>
<dbReference type="GO" id="GO:0006911">
    <property type="term" value="P:phagocytosis, engulfment"/>
    <property type="evidence" value="ECO:0007669"/>
    <property type="project" value="TreeGrafter"/>
</dbReference>
<sequence length="500" mass="54671">MVGIVPHIIVGVLAIAMIVIGAVIPFVIDHMVKKSLRDKIVVSSPDSEGYSDWANAQTGDVYRKFLGYELTNPAAFMAGAAPNFEEWDIEYQVWYNWMRTNHNNNFSADGTEVTTNTASTYYLLADSPGTDQKYFLTVNWAYVAAVQQAGSEAALWTVVANGLLEQMLTTSLIGWALSTAVCVPSTHICGLAVYGEVHHVPTLNSTQLAAINTKVTTSQSWLGEYLTIVPLIYTTSDATALATLIAEANALFPFFTFSNTNPDPLYFAQYLGSLVANTTATLTAAYKTTSYNTLFFKNATLRHHVFGNDPLLTLLGQTVSIIVNASTSINIIKTGNGDDFYMGMDYFTETYSTFTEASYPGGSFSVEGRQLTTPPFQPRPDSFEIFFPTAMRFVRTYYTGEGTVKRLPTWYYAFDTTLLLAINPFFGTFVTGTADLSYVSSGAPIWATKPRQADVDPAWRSRSTGIPDPTAAGESYIQIEGVTGIGVEGAAKLLFNCYVN</sequence>
<gene>
    <name evidence="8" type="ORF">BSAL_36110</name>
</gene>
<evidence type="ECO:0000256" key="3">
    <source>
        <dbReference type="ARBA" id="ARBA00022692"/>
    </source>
</evidence>
<evidence type="ECO:0000256" key="1">
    <source>
        <dbReference type="ARBA" id="ARBA00004370"/>
    </source>
</evidence>
<dbReference type="EMBL" id="CYKH01002017">
    <property type="protein sequence ID" value="CUG92203.1"/>
    <property type="molecule type" value="Genomic_DNA"/>
</dbReference>
<comment type="subcellular location">
    <subcellularLocation>
        <location evidence="1">Membrane</location>
    </subcellularLocation>
</comment>
<dbReference type="AlphaFoldDB" id="A0A0S4JPT6"/>
<keyword evidence="3 7" id="KW-0812">Transmembrane</keyword>
<feature type="non-terminal residue" evidence="8">
    <location>
        <position position="500"/>
    </location>
</feature>
<comment type="similarity">
    <text evidence="2">Belongs to the CD36 family.</text>
</comment>
<protein>
    <submittedName>
        <fullName evidence="8">CD36-like protein, putative</fullName>
    </submittedName>
</protein>
<evidence type="ECO:0000256" key="2">
    <source>
        <dbReference type="ARBA" id="ARBA00010532"/>
    </source>
</evidence>
<organism evidence="8 9">
    <name type="scientific">Bodo saltans</name>
    <name type="common">Flagellated protozoan</name>
    <dbReference type="NCBI Taxonomy" id="75058"/>
    <lineage>
        <taxon>Eukaryota</taxon>
        <taxon>Discoba</taxon>
        <taxon>Euglenozoa</taxon>
        <taxon>Kinetoplastea</taxon>
        <taxon>Metakinetoplastina</taxon>
        <taxon>Eubodonida</taxon>
        <taxon>Bodonidae</taxon>
        <taxon>Bodo</taxon>
    </lineage>
</organism>
<dbReference type="InterPro" id="IPR002159">
    <property type="entry name" value="CD36_fam"/>
</dbReference>
<dbReference type="PANTHER" id="PTHR11923:SF51">
    <property type="entry name" value="LYSOSOME MEMBRANE PROTEIN 2"/>
    <property type="match status" value="1"/>
</dbReference>
<evidence type="ECO:0000313" key="9">
    <source>
        <dbReference type="Proteomes" id="UP000051952"/>
    </source>
</evidence>
<reference evidence="9" key="1">
    <citation type="submission" date="2015-09" db="EMBL/GenBank/DDBJ databases">
        <authorList>
            <consortium name="Pathogen Informatics"/>
        </authorList>
    </citation>
    <scope>NUCLEOTIDE SEQUENCE [LARGE SCALE GENOMIC DNA]</scope>
    <source>
        <strain evidence="9">Lake Konstanz</strain>
    </source>
</reference>
<proteinExistence type="inferred from homology"/>
<dbReference type="VEuPathDB" id="TriTrypDB:BSAL_36110"/>
<dbReference type="Pfam" id="PF01130">
    <property type="entry name" value="CD36"/>
    <property type="match status" value="2"/>
</dbReference>
<accession>A0A0S4JPT6</accession>
<evidence type="ECO:0000313" key="8">
    <source>
        <dbReference type="EMBL" id="CUG92203.1"/>
    </source>
</evidence>
<dbReference type="GO" id="GO:0045335">
    <property type="term" value="C:phagocytic vesicle"/>
    <property type="evidence" value="ECO:0007669"/>
    <property type="project" value="TreeGrafter"/>
</dbReference>
<evidence type="ECO:0000256" key="6">
    <source>
        <dbReference type="ARBA" id="ARBA00023180"/>
    </source>
</evidence>
<evidence type="ECO:0000256" key="7">
    <source>
        <dbReference type="SAM" id="Phobius"/>
    </source>
</evidence>
<dbReference type="Proteomes" id="UP000051952">
    <property type="component" value="Unassembled WGS sequence"/>
</dbReference>
<name>A0A0S4JPT6_BODSA</name>
<evidence type="ECO:0000256" key="4">
    <source>
        <dbReference type="ARBA" id="ARBA00022989"/>
    </source>
</evidence>
<keyword evidence="6" id="KW-0325">Glycoprotein</keyword>
<keyword evidence="9" id="KW-1185">Reference proteome</keyword>
<feature type="transmembrane region" description="Helical" evidence="7">
    <location>
        <begin position="6"/>
        <end position="28"/>
    </location>
</feature>
<keyword evidence="5 7" id="KW-0472">Membrane</keyword>
<dbReference type="GO" id="GO:0005044">
    <property type="term" value="F:scavenger receptor activity"/>
    <property type="evidence" value="ECO:0007669"/>
    <property type="project" value="TreeGrafter"/>
</dbReference>
<dbReference type="PANTHER" id="PTHR11923">
    <property type="entry name" value="SCAVENGER RECEPTOR CLASS B TYPE-1 SR-B1"/>
    <property type="match status" value="1"/>
</dbReference>